<feature type="compositionally biased region" description="Polar residues" evidence="2">
    <location>
        <begin position="140"/>
        <end position="159"/>
    </location>
</feature>
<evidence type="ECO:0000313" key="3">
    <source>
        <dbReference type="EMBL" id="GAA2595949.1"/>
    </source>
</evidence>
<name>A0ABN3PRB8_9ACTN</name>
<keyword evidence="1" id="KW-0175">Coiled coil</keyword>
<comment type="caution">
    <text evidence="3">The sequence shown here is derived from an EMBL/GenBank/DDBJ whole genome shotgun (WGS) entry which is preliminary data.</text>
</comment>
<reference evidence="3 4" key="1">
    <citation type="journal article" date="2019" name="Int. J. Syst. Evol. Microbiol.">
        <title>The Global Catalogue of Microorganisms (GCM) 10K type strain sequencing project: providing services to taxonomists for standard genome sequencing and annotation.</title>
        <authorList>
            <consortium name="The Broad Institute Genomics Platform"/>
            <consortium name="The Broad Institute Genome Sequencing Center for Infectious Disease"/>
            <person name="Wu L."/>
            <person name="Ma J."/>
        </authorList>
    </citation>
    <scope>NUCLEOTIDE SEQUENCE [LARGE SCALE GENOMIC DNA]</scope>
    <source>
        <strain evidence="3 4">JCM 16373</strain>
    </source>
</reference>
<proteinExistence type="predicted"/>
<evidence type="ECO:0000256" key="2">
    <source>
        <dbReference type="SAM" id="MobiDB-lite"/>
    </source>
</evidence>
<organism evidence="3 4">
    <name type="scientific">Streptomyces axinellae</name>
    <dbReference type="NCBI Taxonomy" id="552788"/>
    <lineage>
        <taxon>Bacteria</taxon>
        <taxon>Bacillati</taxon>
        <taxon>Actinomycetota</taxon>
        <taxon>Actinomycetes</taxon>
        <taxon>Kitasatosporales</taxon>
        <taxon>Streptomycetaceae</taxon>
        <taxon>Streptomyces</taxon>
    </lineage>
</organism>
<feature type="compositionally biased region" description="Polar residues" evidence="2">
    <location>
        <begin position="168"/>
        <end position="181"/>
    </location>
</feature>
<evidence type="ECO:0000256" key="1">
    <source>
        <dbReference type="SAM" id="Coils"/>
    </source>
</evidence>
<gene>
    <name evidence="3" type="ORF">GCM10009863_06520</name>
</gene>
<sequence>MTRPPETGDLEKLRAQHAASWEQREQAERLVDDLYRDLASAQLDVKQVENGMKAVEKRDAELAARATTMGVTQFSNHEQVGQRASATLLSRYKTSRSTARQFHRQEDFDDMLIHGQAYVITKLEQQKILEDRLNTLATLDQSSTRAPVQESTQGNTRSSPPDFRSIAQAVQGTQPSGSRSTDGNRRPIQPPAVTAHKSNPSNGRPPTRGK</sequence>
<keyword evidence="4" id="KW-1185">Reference proteome</keyword>
<dbReference type="Proteomes" id="UP001501447">
    <property type="component" value="Unassembled WGS sequence"/>
</dbReference>
<feature type="region of interest" description="Disordered" evidence="2">
    <location>
        <begin position="140"/>
        <end position="210"/>
    </location>
</feature>
<feature type="coiled-coil region" evidence="1">
    <location>
        <begin position="24"/>
        <end position="58"/>
    </location>
</feature>
<dbReference type="EMBL" id="BAAARJ010000002">
    <property type="protein sequence ID" value="GAA2595949.1"/>
    <property type="molecule type" value="Genomic_DNA"/>
</dbReference>
<protein>
    <submittedName>
        <fullName evidence="3">Uncharacterized protein</fullName>
    </submittedName>
</protein>
<evidence type="ECO:0000313" key="4">
    <source>
        <dbReference type="Proteomes" id="UP001501447"/>
    </source>
</evidence>
<accession>A0ABN3PRB8</accession>
<feature type="region of interest" description="Disordered" evidence="2">
    <location>
        <begin position="1"/>
        <end position="21"/>
    </location>
</feature>